<accession>A0A6C0DR35</accession>
<dbReference type="NCBIfam" id="TIGR00229">
    <property type="entry name" value="sensory_box"/>
    <property type="match status" value="1"/>
</dbReference>
<evidence type="ECO:0000259" key="5">
    <source>
        <dbReference type="PROSITE" id="PS50113"/>
    </source>
</evidence>
<keyword evidence="2" id="KW-0288">FMN</keyword>
<dbReference type="PANTHER" id="PTHR47429">
    <property type="entry name" value="PROTEIN TWIN LOV 1"/>
    <property type="match status" value="1"/>
</dbReference>
<dbReference type="InterPro" id="IPR000700">
    <property type="entry name" value="PAS-assoc_C"/>
</dbReference>
<dbReference type="Gene3D" id="3.30.450.20">
    <property type="entry name" value="PAS domain"/>
    <property type="match status" value="1"/>
</dbReference>
<evidence type="ECO:0000256" key="2">
    <source>
        <dbReference type="ARBA" id="ARBA00022643"/>
    </source>
</evidence>
<protein>
    <recommendedName>
        <fullName evidence="7">PAS domain-containing protein</fullName>
    </recommendedName>
</protein>
<evidence type="ECO:0008006" key="7">
    <source>
        <dbReference type="Google" id="ProtNLM"/>
    </source>
</evidence>
<dbReference type="InterPro" id="IPR035965">
    <property type="entry name" value="PAS-like_dom_sf"/>
</dbReference>
<name>A0A6C0DR35_9ZZZZ</name>
<evidence type="ECO:0000259" key="4">
    <source>
        <dbReference type="PROSITE" id="PS50112"/>
    </source>
</evidence>
<dbReference type="CDD" id="cd00130">
    <property type="entry name" value="PAS"/>
    <property type="match status" value="1"/>
</dbReference>
<keyword evidence="1" id="KW-0285">Flavoprotein</keyword>
<dbReference type="GO" id="GO:0005634">
    <property type="term" value="C:nucleus"/>
    <property type="evidence" value="ECO:0007669"/>
    <property type="project" value="TreeGrafter"/>
</dbReference>
<evidence type="ECO:0000256" key="1">
    <source>
        <dbReference type="ARBA" id="ARBA00022630"/>
    </source>
</evidence>
<evidence type="ECO:0000256" key="3">
    <source>
        <dbReference type="ARBA" id="ARBA00022991"/>
    </source>
</evidence>
<dbReference type="AlphaFoldDB" id="A0A6C0DR35"/>
<feature type="domain" description="PAS" evidence="4">
    <location>
        <begin position="91"/>
        <end position="125"/>
    </location>
</feature>
<dbReference type="SUPFAM" id="SSF55785">
    <property type="entry name" value="PYP-like sensor domain (PAS domain)"/>
    <property type="match status" value="1"/>
</dbReference>
<dbReference type="EMBL" id="MN739659">
    <property type="protein sequence ID" value="QHT18802.1"/>
    <property type="molecule type" value="Genomic_DNA"/>
</dbReference>
<feature type="domain" description="PAC" evidence="5">
    <location>
        <begin position="149"/>
        <end position="203"/>
    </location>
</feature>
<proteinExistence type="predicted"/>
<dbReference type="PROSITE" id="PS50112">
    <property type="entry name" value="PAS"/>
    <property type="match status" value="1"/>
</dbReference>
<evidence type="ECO:0000313" key="6">
    <source>
        <dbReference type="EMBL" id="QHT18802.1"/>
    </source>
</evidence>
<sequence>MENHKLPPINVNNTNNNNCEDRLNELYVDYIKSYSTHDLLKNGLTSIETTHYNKITKYASWLNEVIIMTENIPICVSISSHEKTENVNYPLVYVNKAFEETTGYPRDEIVGKNCKFLQKKYHESNNDIENNNNEINAISQMTTSLSKGENCKVLITNYKKDGTSFRNLLNLFPIKYKSGEICYYIGIQCDVTNPKTPYNYIMLVDDLMSILPKVIDADENITVTRYLENMIESIGIYKDIEQEYKPSKPMKTTKRSISHRRDSILIPQNMNEVLPAIITKL</sequence>
<dbReference type="InterPro" id="IPR000014">
    <property type="entry name" value="PAS"/>
</dbReference>
<dbReference type="Pfam" id="PF13426">
    <property type="entry name" value="PAS_9"/>
    <property type="match status" value="1"/>
</dbReference>
<reference evidence="6" key="1">
    <citation type="journal article" date="2020" name="Nature">
        <title>Giant virus diversity and host interactions through global metagenomics.</title>
        <authorList>
            <person name="Schulz F."/>
            <person name="Roux S."/>
            <person name="Paez-Espino D."/>
            <person name="Jungbluth S."/>
            <person name="Walsh D.A."/>
            <person name="Denef V.J."/>
            <person name="McMahon K.D."/>
            <person name="Konstantinidis K.T."/>
            <person name="Eloe-Fadrosh E.A."/>
            <person name="Kyrpides N.C."/>
            <person name="Woyke T."/>
        </authorList>
    </citation>
    <scope>NUCLEOTIDE SEQUENCE</scope>
    <source>
        <strain evidence="6">GVMAG-M-3300023174-49</strain>
    </source>
</reference>
<organism evidence="6">
    <name type="scientific">viral metagenome</name>
    <dbReference type="NCBI Taxonomy" id="1070528"/>
    <lineage>
        <taxon>unclassified sequences</taxon>
        <taxon>metagenomes</taxon>
        <taxon>organismal metagenomes</taxon>
    </lineage>
</organism>
<keyword evidence="3" id="KW-0157">Chromophore</keyword>
<dbReference type="PROSITE" id="PS50113">
    <property type="entry name" value="PAC"/>
    <property type="match status" value="1"/>
</dbReference>
<dbReference type="PANTHER" id="PTHR47429:SF2">
    <property type="entry name" value="PROTEIN TWIN LOV 1"/>
    <property type="match status" value="1"/>
</dbReference>